<feature type="chain" id="PRO_5045048403" description="Secreted protein" evidence="1">
    <location>
        <begin position="29"/>
        <end position="165"/>
    </location>
</feature>
<keyword evidence="1" id="KW-0732">Signal</keyword>
<name>A0ABS2KL89_9GAMM</name>
<gene>
    <name evidence="2" type="ORF">ISS99_20555</name>
</gene>
<dbReference type="RefSeq" id="WP_204633471.1">
    <property type="nucleotide sequence ID" value="NZ_BSOC01000001.1"/>
</dbReference>
<organism evidence="2 3">
    <name type="scientific">Dyella mobilis</name>
    <dbReference type="NCBI Taxonomy" id="1849582"/>
    <lineage>
        <taxon>Bacteria</taxon>
        <taxon>Pseudomonadati</taxon>
        <taxon>Pseudomonadota</taxon>
        <taxon>Gammaproteobacteria</taxon>
        <taxon>Lysobacterales</taxon>
        <taxon>Rhodanobacteraceae</taxon>
        <taxon>Dyella</taxon>
    </lineage>
</organism>
<dbReference type="EMBL" id="JADIKF010000040">
    <property type="protein sequence ID" value="MBM7131925.1"/>
    <property type="molecule type" value="Genomic_DNA"/>
</dbReference>
<evidence type="ECO:0000256" key="1">
    <source>
        <dbReference type="SAM" id="SignalP"/>
    </source>
</evidence>
<protein>
    <recommendedName>
        <fullName evidence="4">Secreted protein</fullName>
    </recommendedName>
</protein>
<feature type="signal peptide" evidence="1">
    <location>
        <begin position="1"/>
        <end position="28"/>
    </location>
</feature>
<comment type="caution">
    <text evidence="2">The sequence shown here is derived from an EMBL/GenBank/DDBJ whole genome shotgun (WGS) entry which is preliminary data.</text>
</comment>
<sequence>MSIRSIIQRATCALAALFVLGMAAPAKAAGPYVDIWDALPTWQQQDGWLDTAYWLKVNFNDICGDTFCEGEYPNLEALSYRCSVDSASGTVGECVFIFAASQETVSPSDGRIIAEPRNWQCATPLAPGTTAAELAQALSNTNPLFTPLPRTGKTIYDSLTDHCLY</sequence>
<evidence type="ECO:0000313" key="2">
    <source>
        <dbReference type="EMBL" id="MBM7131925.1"/>
    </source>
</evidence>
<reference evidence="2" key="1">
    <citation type="submission" date="2020-10" db="EMBL/GenBank/DDBJ databases">
        <title>Phylogeny of dyella-like bacteria.</title>
        <authorList>
            <person name="Fu J."/>
        </authorList>
    </citation>
    <scope>NUCLEOTIDE SEQUENCE</scope>
    <source>
        <strain evidence="2">DHON07</strain>
    </source>
</reference>
<dbReference type="Proteomes" id="UP001430193">
    <property type="component" value="Unassembled WGS sequence"/>
</dbReference>
<evidence type="ECO:0000313" key="3">
    <source>
        <dbReference type="Proteomes" id="UP001430193"/>
    </source>
</evidence>
<evidence type="ECO:0008006" key="4">
    <source>
        <dbReference type="Google" id="ProtNLM"/>
    </source>
</evidence>
<accession>A0ABS2KL89</accession>
<keyword evidence="3" id="KW-1185">Reference proteome</keyword>
<proteinExistence type="predicted"/>